<sequence length="103" mass="11355">MGIRVGIDCYRVVADVLSRRTIPDVLSASLYAALNHRKRKPNASSVPCSCLNVFAYGCIHTRSKDNIVLLIDNTGQTVSTLMNVKHRYLPKPTRINVCRAGLG</sequence>
<evidence type="ECO:0000313" key="1">
    <source>
        <dbReference type="EMBL" id="KAF7283042.1"/>
    </source>
</evidence>
<protein>
    <submittedName>
        <fullName evidence="1">Uncharacterized protein</fullName>
    </submittedName>
</protein>
<keyword evidence="2" id="KW-1185">Reference proteome</keyword>
<proteinExistence type="predicted"/>
<name>A0A834IQE4_RHYFE</name>
<organism evidence="1 2">
    <name type="scientific">Rhynchophorus ferrugineus</name>
    <name type="common">Red palm weevil</name>
    <name type="synonym">Curculio ferrugineus</name>
    <dbReference type="NCBI Taxonomy" id="354439"/>
    <lineage>
        <taxon>Eukaryota</taxon>
        <taxon>Metazoa</taxon>
        <taxon>Ecdysozoa</taxon>
        <taxon>Arthropoda</taxon>
        <taxon>Hexapoda</taxon>
        <taxon>Insecta</taxon>
        <taxon>Pterygota</taxon>
        <taxon>Neoptera</taxon>
        <taxon>Endopterygota</taxon>
        <taxon>Coleoptera</taxon>
        <taxon>Polyphaga</taxon>
        <taxon>Cucujiformia</taxon>
        <taxon>Curculionidae</taxon>
        <taxon>Dryophthorinae</taxon>
        <taxon>Rhynchophorus</taxon>
    </lineage>
</organism>
<gene>
    <name evidence="1" type="ORF">GWI33_001548</name>
</gene>
<dbReference type="AlphaFoldDB" id="A0A834IQE4"/>
<dbReference type="Proteomes" id="UP000625711">
    <property type="component" value="Unassembled WGS sequence"/>
</dbReference>
<accession>A0A834IQE4</accession>
<evidence type="ECO:0000313" key="2">
    <source>
        <dbReference type="Proteomes" id="UP000625711"/>
    </source>
</evidence>
<dbReference type="EMBL" id="JAACXV010000143">
    <property type="protein sequence ID" value="KAF7283042.1"/>
    <property type="molecule type" value="Genomic_DNA"/>
</dbReference>
<reference evidence="1" key="1">
    <citation type="submission" date="2020-08" db="EMBL/GenBank/DDBJ databases">
        <title>Genome sequencing and assembly of the red palm weevil Rhynchophorus ferrugineus.</title>
        <authorList>
            <person name="Dias G.B."/>
            <person name="Bergman C.M."/>
            <person name="Manee M."/>
        </authorList>
    </citation>
    <scope>NUCLEOTIDE SEQUENCE</scope>
    <source>
        <strain evidence="1">AA-2017</strain>
        <tissue evidence="1">Whole larva</tissue>
    </source>
</reference>
<comment type="caution">
    <text evidence="1">The sequence shown here is derived from an EMBL/GenBank/DDBJ whole genome shotgun (WGS) entry which is preliminary data.</text>
</comment>